<dbReference type="PROSITE" id="PS51257">
    <property type="entry name" value="PROKAR_LIPOPROTEIN"/>
    <property type="match status" value="1"/>
</dbReference>
<name>A0A5J4KP31_9CHLR</name>
<evidence type="ECO:0000313" key="2">
    <source>
        <dbReference type="EMBL" id="GER91134.1"/>
    </source>
</evidence>
<dbReference type="AlphaFoldDB" id="A0A5J4KP31"/>
<evidence type="ECO:0000256" key="1">
    <source>
        <dbReference type="SAM" id="SignalP"/>
    </source>
</evidence>
<gene>
    <name evidence="2" type="ORF">KDW_52960</name>
</gene>
<evidence type="ECO:0008006" key="4">
    <source>
        <dbReference type="Google" id="ProtNLM"/>
    </source>
</evidence>
<reference evidence="2 3" key="1">
    <citation type="submission" date="2019-10" db="EMBL/GenBank/DDBJ databases">
        <title>Dictyobacter vulcani sp. nov., within the class Ktedonobacteria, isolated from soil of volcanic Mt. Zao.</title>
        <authorList>
            <person name="Zheng Y."/>
            <person name="Wang C.M."/>
            <person name="Sakai Y."/>
            <person name="Abe K."/>
            <person name="Yokota A."/>
            <person name="Yabe S."/>
        </authorList>
    </citation>
    <scope>NUCLEOTIDE SEQUENCE [LARGE SCALE GENOMIC DNA]</scope>
    <source>
        <strain evidence="2 3">W12</strain>
    </source>
</reference>
<dbReference type="Proteomes" id="UP000326912">
    <property type="component" value="Unassembled WGS sequence"/>
</dbReference>
<keyword evidence="1" id="KW-0732">Signal</keyword>
<feature type="chain" id="PRO_5023809880" description="Lipoprotein" evidence="1">
    <location>
        <begin position="36"/>
        <end position="166"/>
    </location>
</feature>
<comment type="caution">
    <text evidence="2">The sequence shown here is derived from an EMBL/GenBank/DDBJ whole genome shotgun (WGS) entry which is preliminary data.</text>
</comment>
<dbReference type="RefSeq" id="WP_151758810.1">
    <property type="nucleotide sequence ID" value="NZ_BKZW01000003.1"/>
</dbReference>
<organism evidence="2 3">
    <name type="scientific">Dictyobacter vulcani</name>
    <dbReference type="NCBI Taxonomy" id="2607529"/>
    <lineage>
        <taxon>Bacteria</taxon>
        <taxon>Bacillati</taxon>
        <taxon>Chloroflexota</taxon>
        <taxon>Ktedonobacteria</taxon>
        <taxon>Ktedonobacterales</taxon>
        <taxon>Dictyobacteraceae</taxon>
        <taxon>Dictyobacter</taxon>
    </lineage>
</organism>
<accession>A0A5J4KP31</accession>
<proteinExistence type="predicted"/>
<sequence length="166" mass="17727">MVHRLQRYWRQSHRTTQGVVAAMLLSCLLLMTTLAACDSSVAGAQNPTPTQTLQVQQCGKVQMTPRGLPMNAATAKQAATCFWQAYQKCQPATLGFTSPSIDTLAVHTFSIRRNGQSCSVTDAMQHTVVPAKLPTPKTYTCTGVAAKADGLHFSGCGAEGDVVVPM</sequence>
<evidence type="ECO:0000313" key="3">
    <source>
        <dbReference type="Proteomes" id="UP000326912"/>
    </source>
</evidence>
<dbReference type="EMBL" id="BKZW01000003">
    <property type="protein sequence ID" value="GER91134.1"/>
    <property type="molecule type" value="Genomic_DNA"/>
</dbReference>
<feature type="signal peptide" evidence="1">
    <location>
        <begin position="1"/>
        <end position="35"/>
    </location>
</feature>
<protein>
    <recommendedName>
        <fullName evidence="4">Lipoprotein</fullName>
    </recommendedName>
</protein>
<keyword evidence="3" id="KW-1185">Reference proteome</keyword>